<dbReference type="PROSITE" id="PS50110">
    <property type="entry name" value="RESPONSE_REGULATORY"/>
    <property type="match status" value="1"/>
</dbReference>
<dbReference type="RefSeq" id="WP_224122505.1">
    <property type="nucleotide sequence ID" value="NZ_JAIQZJ010000003.1"/>
</dbReference>
<dbReference type="InterPro" id="IPR011006">
    <property type="entry name" value="CheY-like_superfamily"/>
</dbReference>
<dbReference type="PANTHER" id="PTHR44591:SF3">
    <property type="entry name" value="RESPONSE REGULATORY DOMAIN-CONTAINING PROTEIN"/>
    <property type="match status" value="1"/>
</dbReference>
<keyword evidence="5" id="KW-1185">Reference proteome</keyword>
<dbReference type="InterPro" id="IPR001789">
    <property type="entry name" value="Sig_transdc_resp-reg_receiver"/>
</dbReference>
<gene>
    <name evidence="4" type="ORF">K8U61_08155</name>
</gene>
<dbReference type="Proteomes" id="UP000780875">
    <property type="component" value="Unassembled WGS sequence"/>
</dbReference>
<accession>A0ABS7UBT0</accession>
<feature type="modified residue" description="4-aspartylphosphate" evidence="2">
    <location>
        <position position="52"/>
    </location>
</feature>
<dbReference type="Gene3D" id="3.40.50.2300">
    <property type="match status" value="1"/>
</dbReference>
<evidence type="ECO:0000313" key="4">
    <source>
        <dbReference type="EMBL" id="MBZ5738133.1"/>
    </source>
</evidence>
<keyword evidence="1 2" id="KW-0597">Phosphoprotein</keyword>
<evidence type="ECO:0000313" key="5">
    <source>
        <dbReference type="Proteomes" id="UP000780875"/>
    </source>
</evidence>
<dbReference type="SUPFAM" id="SSF52172">
    <property type="entry name" value="CheY-like"/>
    <property type="match status" value="1"/>
</dbReference>
<dbReference type="CDD" id="cd17574">
    <property type="entry name" value="REC_OmpR"/>
    <property type="match status" value="1"/>
</dbReference>
<name>A0ABS7UBT0_9ACTN</name>
<dbReference type="Pfam" id="PF00072">
    <property type="entry name" value="Response_reg"/>
    <property type="match status" value="1"/>
</dbReference>
<evidence type="ECO:0000256" key="1">
    <source>
        <dbReference type="ARBA" id="ARBA00022553"/>
    </source>
</evidence>
<protein>
    <submittedName>
        <fullName evidence="4">Response regulator</fullName>
    </submittedName>
</protein>
<evidence type="ECO:0000259" key="3">
    <source>
        <dbReference type="PROSITE" id="PS50110"/>
    </source>
</evidence>
<sequence>MAMILVADDDEDIRELVAAMLERVGHDVVTVPDGSTALDEIVRGVYDVVVIDNLMPGMTGLEVLVALAARTDVRRPIMLMISALATRGDVRRGYLSGADDFIAKPFTRDQLVDRVHQLIDERALFESTPLFDA</sequence>
<organism evidence="4 5">
    <name type="scientific">Nocardioides mangrovi</name>
    <dbReference type="NCBI Taxonomy" id="2874580"/>
    <lineage>
        <taxon>Bacteria</taxon>
        <taxon>Bacillati</taxon>
        <taxon>Actinomycetota</taxon>
        <taxon>Actinomycetes</taxon>
        <taxon>Propionibacteriales</taxon>
        <taxon>Nocardioidaceae</taxon>
        <taxon>Nocardioides</taxon>
    </lineage>
</organism>
<feature type="domain" description="Response regulatory" evidence="3">
    <location>
        <begin position="3"/>
        <end position="119"/>
    </location>
</feature>
<evidence type="ECO:0000256" key="2">
    <source>
        <dbReference type="PROSITE-ProRule" id="PRU00169"/>
    </source>
</evidence>
<dbReference type="InterPro" id="IPR050595">
    <property type="entry name" value="Bact_response_regulator"/>
</dbReference>
<comment type="caution">
    <text evidence="4">The sequence shown here is derived from an EMBL/GenBank/DDBJ whole genome shotgun (WGS) entry which is preliminary data.</text>
</comment>
<proteinExistence type="predicted"/>
<dbReference type="PANTHER" id="PTHR44591">
    <property type="entry name" value="STRESS RESPONSE REGULATOR PROTEIN 1"/>
    <property type="match status" value="1"/>
</dbReference>
<dbReference type="SMART" id="SM00448">
    <property type="entry name" value="REC"/>
    <property type="match status" value="1"/>
</dbReference>
<reference evidence="4 5" key="1">
    <citation type="submission" date="2021-09" db="EMBL/GenBank/DDBJ databases">
        <title>Whole genome sequence of Nocardioides sp. GBK3QG-3.</title>
        <authorList>
            <person name="Tuo L."/>
        </authorList>
    </citation>
    <scope>NUCLEOTIDE SEQUENCE [LARGE SCALE GENOMIC DNA]</scope>
    <source>
        <strain evidence="4 5">GBK3QG-3</strain>
    </source>
</reference>
<dbReference type="EMBL" id="JAIQZJ010000003">
    <property type="protein sequence ID" value="MBZ5738133.1"/>
    <property type="molecule type" value="Genomic_DNA"/>
</dbReference>